<dbReference type="InterPro" id="IPR017896">
    <property type="entry name" value="4Fe4S_Fe-S-bd"/>
</dbReference>
<evidence type="ECO:0000313" key="10">
    <source>
        <dbReference type="EMBL" id="SHJ10206.1"/>
    </source>
</evidence>
<dbReference type="GO" id="GO:0016491">
    <property type="term" value="F:oxidoreductase activity"/>
    <property type="evidence" value="ECO:0007669"/>
    <property type="project" value="UniProtKB-KW"/>
</dbReference>
<accession>A0A1M6GJV5</accession>
<dbReference type="GO" id="GO:0051539">
    <property type="term" value="F:4 iron, 4 sulfur cluster binding"/>
    <property type="evidence" value="ECO:0007669"/>
    <property type="project" value="UniProtKB-KW"/>
</dbReference>
<dbReference type="SUPFAM" id="SSF51905">
    <property type="entry name" value="FAD/NAD(P)-binding domain"/>
    <property type="match status" value="1"/>
</dbReference>
<reference evidence="11" key="1">
    <citation type="submission" date="2016-11" db="EMBL/GenBank/DDBJ databases">
        <authorList>
            <person name="Varghese N."/>
            <person name="Submissions S."/>
        </authorList>
    </citation>
    <scope>NUCLEOTIDE SEQUENCE [LARGE SCALE GENOMIC DNA]</scope>
    <source>
        <strain evidence="11">DSM 16057</strain>
    </source>
</reference>
<keyword evidence="5" id="KW-0285">Flavoprotein</keyword>
<evidence type="ECO:0000256" key="8">
    <source>
        <dbReference type="ARBA" id="ARBA00023014"/>
    </source>
</evidence>
<feature type="domain" description="4Fe-4S ferredoxin-type" evidence="9">
    <location>
        <begin position="235"/>
        <end position="264"/>
    </location>
</feature>
<dbReference type="Gene3D" id="3.30.70.20">
    <property type="match status" value="1"/>
</dbReference>
<dbReference type="PRINTS" id="PR00419">
    <property type="entry name" value="ADXRDTASE"/>
</dbReference>
<dbReference type="Pfam" id="PF02662">
    <property type="entry name" value="FlpD"/>
    <property type="match status" value="1"/>
</dbReference>
<dbReference type="Pfam" id="PF12837">
    <property type="entry name" value="Fer4_6"/>
    <property type="match status" value="1"/>
</dbReference>
<evidence type="ECO:0000256" key="4">
    <source>
        <dbReference type="ARBA" id="ARBA00022723"/>
    </source>
</evidence>
<sequence>MPPKIGVYLCHCYGEIGKILDLEKLSQQAGKWRGVAASIHYPGLCSADGLEIIAEDVRQGRVDRVVVGACSPAVHRDTFLRLARQVGLNEHFLERCNLREQCTRAHRDQPALAMAKARNLLKMAVGRLSPAESFEPVSSSTSRSVLVVGGGIAGLTAAENLARAGVNVTLVEKSPFLGGKVARLHRYYPRFCSPRCGLEVLMARLLATGRVTVHTLTEVTGVRGTAGNFTVELLKQPRYVKDACTGCGACLEVCPVEVAPSAALPPGRQRAIEGPGLFPYPLNYAVNRVFCRGKSCSRCVEVCPAGAIDLDQEEDRLSIGVDAIILAAGWEPYDAGRINNYGYGRLPGVITSMDLEVLARPDGPTGGQLIRSHDKKPVRRVAFIQCAGSRDKQHLAYCSGVCCAATLKQIDYVRAVAPGAGIFVFYMDIRTPGNLEELYRRAREEHGAVFIRGNPYAVEWDPVAEELVVTADDTLSGSRIAVRAELVVLATGMVPCAVPAFERLEKDTTGFITGHLPCSPMEVRRAGIYVAGCAQEPMDVSTSVKSALAAAAECLATIQNQSVVVPPVVERHKCDRCGRCVEECPYGACSFDTDGYPAVNPPACRGCGICQGGCPLRCIYLPGFSSREMAGLIEAVDTGSMDEQPCVLAFLCANDAYPALDLAGTRGNSYGANILTVRVPCAGAVNAGWINDALLSGIDGVLVVGCRTTECHYGRGTSLAESRVNNLRETLQRMLVEPERVQVLTAGIEDGQSLVAAIKRFVKQLQELGPNPFKE</sequence>
<evidence type="ECO:0000256" key="6">
    <source>
        <dbReference type="ARBA" id="ARBA00023002"/>
    </source>
</evidence>
<dbReference type="InterPro" id="IPR036188">
    <property type="entry name" value="FAD/NAD-bd_sf"/>
</dbReference>
<dbReference type="Gene3D" id="3.40.50.720">
    <property type="entry name" value="NAD(P)-binding Rossmann-like Domain"/>
    <property type="match status" value="1"/>
</dbReference>
<feature type="domain" description="4Fe-4S ferredoxin-type" evidence="9">
    <location>
        <begin position="565"/>
        <end position="594"/>
    </location>
</feature>
<evidence type="ECO:0000256" key="3">
    <source>
        <dbReference type="ARBA" id="ARBA00022485"/>
    </source>
</evidence>
<dbReference type="InterPro" id="IPR039650">
    <property type="entry name" value="HdrA-like"/>
</dbReference>
<evidence type="ECO:0000259" key="9">
    <source>
        <dbReference type="PROSITE" id="PS51379"/>
    </source>
</evidence>
<dbReference type="InterPro" id="IPR017900">
    <property type="entry name" value="4Fe4S_Fe_S_CS"/>
</dbReference>
<evidence type="ECO:0000256" key="1">
    <source>
        <dbReference type="ARBA" id="ARBA00001974"/>
    </source>
</evidence>
<keyword evidence="7" id="KW-0408">Iron</keyword>
<evidence type="ECO:0000256" key="7">
    <source>
        <dbReference type="ARBA" id="ARBA00023004"/>
    </source>
</evidence>
<dbReference type="GO" id="GO:0046872">
    <property type="term" value="F:metal ion binding"/>
    <property type="evidence" value="ECO:0007669"/>
    <property type="project" value="UniProtKB-KW"/>
</dbReference>
<evidence type="ECO:0000313" key="11">
    <source>
        <dbReference type="Proteomes" id="UP000184529"/>
    </source>
</evidence>
<dbReference type="SUPFAM" id="SSF54862">
    <property type="entry name" value="4Fe-4S ferredoxins"/>
    <property type="match status" value="1"/>
</dbReference>
<feature type="domain" description="4Fe-4S ferredoxin-type" evidence="9">
    <location>
        <begin position="282"/>
        <end position="313"/>
    </location>
</feature>
<dbReference type="PANTHER" id="PTHR43498:SF1">
    <property type="entry name" value="COB--COM HETERODISULFIDE REDUCTASE IRON-SULFUR SUBUNIT A"/>
    <property type="match status" value="1"/>
</dbReference>
<protein>
    <submittedName>
        <fullName evidence="10">Heterodisulfide reductase subunit A</fullName>
    </submittedName>
</protein>
<dbReference type="RefSeq" id="WP_072868920.1">
    <property type="nucleotide sequence ID" value="NZ_FQZM01000019.1"/>
</dbReference>
<keyword evidence="5" id="KW-0274">FAD</keyword>
<dbReference type="PROSITE" id="PS00198">
    <property type="entry name" value="4FE4S_FER_1"/>
    <property type="match status" value="2"/>
</dbReference>
<comment type="cofactor">
    <cofactor evidence="1">
        <name>FAD</name>
        <dbReference type="ChEBI" id="CHEBI:57692"/>
    </cofactor>
</comment>
<evidence type="ECO:0000256" key="5">
    <source>
        <dbReference type="ARBA" id="ARBA00022827"/>
    </source>
</evidence>
<comment type="similarity">
    <text evidence="2">Belongs to the HdrA family.</text>
</comment>
<keyword evidence="3" id="KW-0004">4Fe-4S</keyword>
<dbReference type="STRING" id="1121432.SAMN02745219_01760"/>
<dbReference type="OrthoDB" id="9794954at2"/>
<proteinExistence type="inferred from homology"/>
<keyword evidence="6" id="KW-0560">Oxidoreductase</keyword>
<dbReference type="Pfam" id="PF13450">
    <property type="entry name" value="NAD_binding_8"/>
    <property type="match status" value="1"/>
</dbReference>
<keyword evidence="4" id="KW-0479">Metal-binding</keyword>
<dbReference type="AlphaFoldDB" id="A0A1M6GJV5"/>
<dbReference type="Gene3D" id="3.30.70.3270">
    <property type="match status" value="1"/>
</dbReference>
<feature type="domain" description="4Fe-4S ferredoxin-type" evidence="9">
    <location>
        <begin position="595"/>
        <end position="624"/>
    </location>
</feature>
<dbReference type="PANTHER" id="PTHR43498">
    <property type="entry name" value="FERREDOXIN:COB-COM HETERODISULFIDE REDUCTASE SUBUNIT A"/>
    <property type="match status" value="1"/>
</dbReference>
<dbReference type="Proteomes" id="UP000184529">
    <property type="component" value="Unassembled WGS sequence"/>
</dbReference>
<evidence type="ECO:0000256" key="2">
    <source>
        <dbReference type="ARBA" id="ARBA00006561"/>
    </source>
</evidence>
<dbReference type="Gene3D" id="3.50.50.60">
    <property type="entry name" value="FAD/NAD(P)-binding domain"/>
    <property type="match status" value="1"/>
</dbReference>
<name>A0A1M6GJV5_9FIRM</name>
<gene>
    <name evidence="10" type="ORF">SAMN02745219_01760</name>
</gene>
<keyword evidence="8" id="KW-0411">Iron-sulfur</keyword>
<dbReference type="PROSITE" id="PS51379">
    <property type="entry name" value="4FE4S_FER_2"/>
    <property type="match status" value="4"/>
</dbReference>
<keyword evidence="11" id="KW-1185">Reference proteome</keyword>
<dbReference type="Pfam" id="PF00037">
    <property type="entry name" value="Fer4"/>
    <property type="match status" value="1"/>
</dbReference>
<dbReference type="InterPro" id="IPR003813">
    <property type="entry name" value="MvhD/FlpD"/>
</dbReference>
<dbReference type="EMBL" id="FQZM01000019">
    <property type="protein sequence ID" value="SHJ10206.1"/>
    <property type="molecule type" value="Genomic_DNA"/>
</dbReference>
<organism evidence="10 11">
    <name type="scientific">Desulfofundulus thermosubterraneus DSM 16057</name>
    <dbReference type="NCBI Taxonomy" id="1121432"/>
    <lineage>
        <taxon>Bacteria</taxon>
        <taxon>Bacillati</taxon>
        <taxon>Bacillota</taxon>
        <taxon>Clostridia</taxon>
        <taxon>Eubacteriales</taxon>
        <taxon>Peptococcaceae</taxon>
        <taxon>Desulfofundulus</taxon>
    </lineage>
</organism>